<feature type="non-terminal residue" evidence="4">
    <location>
        <position position="220"/>
    </location>
</feature>
<dbReference type="GO" id="GO:0008270">
    <property type="term" value="F:zinc ion binding"/>
    <property type="evidence" value="ECO:0007669"/>
    <property type="project" value="UniProtKB-KW"/>
</dbReference>
<name>A0A0C9XDU4_9AGAR</name>
<evidence type="ECO:0000259" key="3">
    <source>
        <dbReference type="PROSITE" id="PS50966"/>
    </source>
</evidence>
<evidence type="ECO:0000313" key="4">
    <source>
        <dbReference type="EMBL" id="KIJ94362.1"/>
    </source>
</evidence>
<evidence type="ECO:0000256" key="2">
    <source>
        <dbReference type="SAM" id="MobiDB-lite"/>
    </source>
</evidence>
<dbReference type="Proteomes" id="UP000054477">
    <property type="component" value="Unassembled WGS sequence"/>
</dbReference>
<protein>
    <recommendedName>
        <fullName evidence="3">SWIM-type domain-containing protein</fullName>
    </recommendedName>
</protein>
<dbReference type="OrthoDB" id="2661395at2759"/>
<feature type="compositionally biased region" description="Acidic residues" evidence="2">
    <location>
        <begin position="97"/>
        <end position="113"/>
    </location>
</feature>
<dbReference type="AlphaFoldDB" id="A0A0C9XDU4"/>
<reference evidence="5" key="2">
    <citation type="submission" date="2015-01" db="EMBL/GenBank/DDBJ databases">
        <title>Evolutionary Origins and Diversification of the Mycorrhizal Mutualists.</title>
        <authorList>
            <consortium name="DOE Joint Genome Institute"/>
            <consortium name="Mycorrhizal Genomics Consortium"/>
            <person name="Kohler A."/>
            <person name="Kuo A."/>
            <person name="Nagy L.G."/>
            <person name="Floudas D."/>
            <person name="Copeland A."/>
            <person name="Barry K.W."/>
            <person name="Cichocki N."/>
            <person name="Veneault-Fourrey C."/>
            <person name="LaButti K."/>
            <person name="Lindquist E.A."/>
            <person name="Lipzen A."/>
            <person name="Lundell T."/>
            <person name="Morin E."/>
            <person name="Murat C."/>
            <person name="Riley R."/>
            <person name="Ohm R."/>
            <person name="Sun H."/>
            <person name="Tunlid A."/>
            <person name="Henrissat B."/>
            <person name="Grigoriev I.V."/>
            <person name="Hibbett D.S."/>
            <person name="Martin F."/>
        </authorList>
    </citation>
    <scope>NUCLEOTIDE SEQUENCE [LARGE SCALE GENOMIC DNA]</scope>
    <source>
        <strain evidence="5">LaAM-08-1</strain>
    </source>
</reference>
<feature type="region of interest" description="Disordered" evidence="2">
    <location>
        <begin position="84"/>
        <end position="113"/>
    </location>
</feature>
<dbReference type="STRING" id="1095629.A0A0C9XDU4"/>
<evidence type="ECO:0000256" key="1">
    <source>
        <dbReference type="PROSITE-ProRule" id="PRU00325"/>
    </source>
</evidence>
<evidence type="ECO:0000313" key="5">
    <source>
        <dbReference type="Proteomes" id="UP000054477"/>
    </source>
</evidence>
<accession>A0A0C9XDU4</accession>
<proteinExistence type="predicted"/>
<keyword evidence="5" id="KW-1185">Reference proteome</keyword>
<dbReference type="HOGENOM" id="CLU_084543_0_0_1"/>
<keyword evidence="1" id="KW-0862">Zinc</keyword>
<reference evidence="4 5" key="1">
    <citation type="submission" date="2014-04" db="EMBL/GenBank/DDBJ databases">
        <authorList>
            <consortium name="DOE Joint Genome Institute"/>
            <person name="Kuo A."/>
            <person name="Kohler A."/>
            <person name="Nagy L.G."/>
            <person name="Floudas D."/>
            <person name="Copeland A."/>
            <person name="Barry K.W."/>
            <person name="Cichocki N."/>
            <person name="Veneault-Fourrey C."/>
            <person name="LaButti K."/>
            <person name="Lindquist E.A."/>
            <person name="Lipzen A."/>
            <person name="Lundell T."/>
            <person name="Morin E."/>
            <person name="Murat C."/>
            <person name="Sun H."/>
            <person name="Tunlid A."/>
            <person name="Henrissat B."/>
            <person name="Grigoriev I.V."/>
            <person name="Hibbett D.S."/>
            <person name="Martin F."/>
            <person name="Nordberg H.P."/>
            <person name="Cantor M.N."/>
            <person name="Hua S.X."/>
        </authorList>
    </citation>
    <scope>NUCLEOTIDE SEQUENCE [LARGE SCALE GENOMIC DNA]</scope>
    <source>
        <strain evidence="4 5">LaAM-08-1</strain>
    </source>
</reference>
<sequence length="220" mass="25441">RKGFKSEWRKLEKKEITLPINDAYRPNTTKWTCTCPAFVHYRFLICKHLIQRIQRVPAIFFLEARRFREAPFWRHRSLKALDETETEEGRAGNGVEDSVDIDEAELDGGGSDDEDEFDVGNALEAAQGTGLTFEEAIKEDIDLLDEFLQGLYYQVQFRDQRMLNILEREGAGLFRLARACLHKEKKFKSKRGGKAPSTWEKSTINALFYRTRPADSDVNT</sequence>
<keyword evidence="1" id="KW-0863">Zinc-finger</keyword>
<dbReference type="PROSITE" id="PS50966">
    <property type="entry name" value="ZF_SWIM"/>
    <property type="match status" value="1"/>
</dbReference>
<dbReference type="EMBL" id="KN838797">
    <property type="protein sequence ID" value="KIJ94362.1"/>
    <property type="molecule type" value="Genomic_DNA"/>
</dbReference>
<gene>
    <name evidence="4" type="ORF">K443DRAFT_110539</name>
</gene>
<keyword evidence="1" id="KW-0479">Metal-binding</keyword>
<dbReference type="InterPro" id="IPR007527">
    <property type="entry name" value="Znf_SWIM"/>
</dbReference>
<organism evidence="4 5">
    <name type="scientific">Laccaria amethystina LaAM-08-1</name>
    <dbReference type="NCBI Taxonomy" id="1095629"/>
    <lineage>
        <taxon>Eukaryota</taxon>
        <taxon>Fungi</taxon>
        <taxon>Dikarya</taxon>
        <taxon>Basidiomycota</taxon>
        <taxon>Agaricomycotina</taxon>
        <taxon>Agaricomycetes</taxon>
        <taxon>Agaricomycetidae</taxon>
        <taxon>Agaricales</taxon>
        <taxon>Agaricineae</taxon>
        <taxon>Hydnangiaceae</taxon>
        <taxon>Laccaria</taxon>
    </lineage>
</organism>
<feature type="domain" description="SWIM-type" evidence="3">
    <location>
        <begin position="18"/>
        <end position="57"/>
    </location>
</feature>